<comment type="caution">
    <text evidence="2">The sequence shown here is derived from an EMBL/GenBank/DDBJ whole genome shotgun (WGS) entry which is preliminary data.</text>
</comment>
<keyword evidence="3" id="KW-1185">Reference proteome</keyword>
<reference evidence="2" key="1">
    <citation type="submission" date="2020-10" db="EMBL/GenBank/DDBJ databases">
        <authorList>
            <person name="Castelo-Branco R."/>
            <person name="Eusebio N."/>
            <person name="Adriana R."/>
            <person name="Vieira A."/>
            <person name="Brugerolle De Fraissinette N."/>
            <person name="Rezende De Castro R."/>
            <person name="Schneider M.P."/>
            <person name="Vasconcelos V."/>
            <person name="Leao P.N."/>
        </authorList>
    </citation>
    <scope>NUCLEOTIDE SEQUENCE</scope>
    <source>
        <strain evidence="2">LEGE 11480</strain>
    </source>
</reference>
<name>A0A928VPF2_9CYAN</name>
<dbReference type="Gene3D" id="3.40.50.150">
    <property type="entry name" value="Vaccinia Virus protein VP39"/>
    <property type="match status" value="1"/>
</dbReference>
<dbReference type="InterPro" id="IPR029063">
    <property type="entry name" value="SAM-dependent_MTases_sf"/>
</dbReference>
<organism evidence="2 3">
    <name type="scientific">Romeriopsis navalis LEGE 11480</name>
    <dbReference type="NCBI Taxonomy" id="2777977"/>
    <lineage>
        <taxon>Bacteria</taxon>
        <taxon>Bacillati</taxon>
        <taxon>Cyanobacteriota</taxon>
        <taxon>Cyanophyceae</taxon>
        <taxon>Leptolyngbyales</taxon>
        <taxon>Leptolyngbyaceae</taxon>
        <taxon>Romeriopsis</taxon>
        <taxon>Romeriopsis navalis</taxon>
    </lineage>
</organism>
<evidence type="ECO:0000313" key="2">
    <source>
        <dbReference type="EMBL" id="MBE9030461.1"/>
    </source>
</evidence>
<dbReference type="Proteomes" id="UP000625316">
    <property type="component" value="Unassembled WGS sequence"/>
</dbReference>
<accession>A0A928VPF2</accession>
<dbReference type="PANTHER" id="PTHR43861">
    <property type="entry name" value="TRANS-ACONITATE 2-METHYLTRANSFERASE-RELATED"/>
    <property type="match status" value="1"/>
</dbReference>
<sequence length="291" mass="33845">MLAQHSEIIIQCPVCQAESKRLFQKEYYWIRQCNFCKHQFLEDAVNAKHVETVYGDEYFNEGGTGYPGYLREADLIRAHGRRYANLLSKYMTPGKVLDIGSAAGFILQGLVQSGWQGVGIEPNESMATYGREKLGLDIRIGSFEQIEPESRFDLVNMVQVIPHFWDLQQALETAARVTKPGGYWLIETWNHNSRLAKLFGKNWHEYSPPSVLRWFSYRDLDLLAEHHGFQKIARGQPQKWISGAHIKSLVGHKLDTIRWFKHFKIFLNIIPDNLRLPYPSEDLFWVLYQKI</sequence>
<dbReference type="PANTHER" id="PTHR43861:SF3">
    <property type="entry name" value="PUTATIVE (AFU_ORTHOLOGUE AFUA_2G14390)-RELATED"/>
    <property type="match status" value="1"/>
</dbReference>
<evidence type="ECO:0000256" key="1">
    <source>
        <dbReference type="ARBA" id="ARBA00022679"/>
    </source>
</evidence>
<keyword evidence="1" id="KW-0808">Transferase</keyword>
<dbReference type="GO" id="GO:0032259">
    <property type="term" value="P:methylation"/>
    <property type="evidence" value="ECO:0007669"/>
    <property type="project" value="UniProtKB-KW"/>
</dbReference>
<protein>
    <submittedName>
        <fullName evidence="2">Class I SAM-dependent methyltransferase</fullName>
    </submittedName>
</protein>
<dbReference type="EMBL" id="JADEXQ010000036">
    <property type="protein sequence ID" value="MBE9030461.1"/>
    <property type="molecule type" value="Genomic_DNA"/>
</dbReference>
<dbReference type="GO" id="GO:0008168">
    <property type="term" value="F:methyltransferase activity"/>
    <property type="evidence" value="ECO:0007669"/>
    <property type="project" value="UniProtKB-KW"/>
</dbReference>
<dbReference type="RefSeq" id="WP_264325288.1">
    <property type="nucleotide sequence ID" value="NZ_JADEXQ010000036.1"/>
</dbReference>
<evidence type="ECO:0000313" key="3">
    <source>
        <dbReference type="Proteomes" id="UP000625316"/>
    </source>
</evidence>
<gene>
    <name evidence="2" type="ORF">IQ266_12040</name>
</gene>
<dbReference type="CDD" id="cd02440">
    <property type="entry name" value="AdoMet_MTases"/>
    <property type="match status" value="1"/>
</dbReference>
<dbReference type="Pfam" id="PF13489">
    <property type="entry name" value="Methyltransf_23"/>
    <property type="match status" value="1"/>
</dbReference>
<keyword evidence="2" id="KW-0489">Methyltransferase</keyword>
<proteinExistence type="predicted"/>
<dbReference type="AlphaFoldDB" id="A0A928VPF2"/>
<dbReference type="SUPFAM" id="SSF53335">
    <property type="entry name" value="S-adenosyl-L-methionine-dependent methyltransferases"/>
    <property type="match status" value="1"/>
</dbReference>